<dbReference type="Pfam" id="PF00884">
    <property type="entry name" value="Sulfatase"/>
    <property type="match status" value="1"/>
</dbReference>
<dbReference type="InterPro" id="IPR050738">
    <property type="entry name" value="Sulfatase"/>
</dbReference>
<proteinExistence type="inferred from homology"/>
<comment type="caution">
    <text evidence="5">The sequence shown here is derived from an EMBL/GenBank/DDBJ whole genome shotgun (WGS) entry which is preliminary data.</text>
</comment>
<keyword evidence="2" id="KW-0378">Hydrolase</keyword>
<accession>A0ABW4ZE84</accession>
<keyword evidence="6" id="KW-1185">Reference proteome</keyword>
<dbReference type="PANTHER" id="PTHR42693">
    <property type="entry name" value="ARYLSULFATASE FAMILY MEMBER"/>
    <property type="match status" value="1"/>
</dbReference>
<dbReference type="Gene3D" id="3.30.1120.10">
    <property type="match status" value="1"/>
</dbReference>
<dbReference type="Proteomes" id="UP001597389">
    <property type="component" value="Unassembled WGS sequence"/>
</dbReference>
<evidence type="ECO:0000256" key="3">
    <source>
        <dbReference type="SAM" id="SignalP"/>
    </source>
</evidence>
<evidence type="ECO:0000259" key="4">
    <source>
        <dbReference type="Pfam" id="PF00884"/>
    </source>
</evidence>
<keyword evidence="3" id="KW-0732">Signal</keyword>
<evidence type="ECO:0000313" key="5">
    <source>
        <dbReference type="EMBL" id="MFD2160194.1"/>
    </source>
</evidence>
<protein>
    <submittedName>
        <fullName evidence="5">Sulfatase-like hydrolase/transferase</fullName>
    </submittedName>
</protein>
<organism evidence="5 6">
    <name type="scientific">Rubritalea tangerina</name>
    <dbReference type="NCBI Taxonomy" id="430798"/>
    <lineage>
        <taxon>Bacteria</taxon>
        <taxon>Pseudomonadati</taxon>
        <taxon>Verrucomicrobiota</taxon>
        <taxon>Verrucomicrobiia</taxon>
        <taxon>Verrucomicrobiales</taxon>
        <taxon>Rubritaleaceae</taxon>
        <taxon>Rubritalea</taxon>
    </lineage>
</organism>
<dbReference type="InterPro" id="IPR017850">
    <property type="entry name" value="Alkaline_phosphatase_core_sf"/>
</dbReference>
<reference evidence="6" key="1">
    <citation type="journal article" date="2019" name="Int. J. Syst. Evol. Microbiol.">
        <title>The Global Catalogue of Microorganisms (GCM) 10K type strain sequencing project: providing services to taxonomists for standard genome sequencing and annotation.</title>
        <authorList>
            <consortium name="The Broad Institute Genomics Platform"/>
            <consortium name="The Broad Institute Genome Sequencing Center for Infectious Disease"/>
            <person name="Wu L."/>
            <person name="Ma J."/>
        </authorList>
    </citation>
    <scope>NUCLEOTIDE SEQUENCE [LARGE SCALE GENOMIC DNA]</scope>
    <source>
        <strain evidence="6">CCUG 57942</strain>
    </source>
</reference>
<feature type="domain" description="Sulfatase N-terminal" evidence="4">
    <location>
        <begin position="26"/>
        <end position="373"/>
    </location>
</feature>
<comment type="similarity">
    <text evidence="1">Belongs to the sulfatase family.</text>
</comment>
<feature type="chain" id="PRO_5047266381" evidence="3">
    <location>
        <begin position="21"/>
        <end position="488"/>
    </location>
</feature>
<sequence length="488" mass="54105">MKSIIQSLACSALLIPLTTAADSAPPHIILIMSDDQGWGDVAYNGNPIVKTPHLDKMANEGIRLDRFYAATPVCSPTRGSCLTGRHPYRYGIEWAGEVGLPNEEVTLAESLASAGYATGHFGKWHIGQLSKTVKQTYFPGEKANPDHYSPPWENGYQVSFATAASVPTYNPYFHDSPELGQPGYKFIMDKPVTHGSTIGIRVRENYWTGPGQFVDENLAGEDSTIIMDRALDFIESHKDTPTFTTIWFHSPHTPIVAGDAMRALYPNESIERQHWFGCLSAIDQEVGRLRSRLRELKIADNTIVWFCSDNGPSYIHSHNSSGPFKGKKATLWEGGIRVPGIVEWPAKLKGNRVLNTPMSTSDFYPTLLAAAGVAHPQKQPPLDGINVLPILQGTQQKRANYIPFQAPVMNDKNVFAKKGSLQMCLQGDTYKLASFDGGNTWMLFNMDTDKEEQHNIADQHPEIVNKMADYLKSWRASCAQSAQGDDYQ</sequence>
<evidence type="ECO:0000313" key="6">
    <source>
        <dbReference type="Proteomes" id="UP001597389"/>
    </source>
</evidence>
<evidence type="ECO:0000256" key="1">
    <source>
        <dbReference type="ARBA" id="ARBA00008779"/>
    </source>
</evidence>
<dbReference type="SUPFAM" id="SSF53649">
    <property type="entry name" value="Alkaline phosphatase-like"/>
    <property type="match status" value="1"/>
</dbReference>
<dbReference type="InterPro" id="IPR000917">
    <property type="entry name" value="Sulfatase_N"/>
</dbReference>
<gene>
    <name evidence="5" type="ORF">ACFSW8_14925</name>
</gene>
<evidence type="ECO:0000256" key="2">
    <source>
        <dbReference type="ARBA" id="ARBA00022801"/>
    </source>
</evidence>
<dbReference type="RefSeq" id="WP_377086957.1">
    <property type="nucleotide sequence ID" value="NZ_JBHSJL010000014.1"/>
</dbReference>
<dbReference type="Gene3D" id="3.40.720.10">
    <property type="entry name" value="Alkaline Phosphatase, subunit A"/>
    <property type="match status" value="1"/>
</dbReference>
<feature type="signal peptide" evidence="3">
    <location>
        <begin position="1"/>
        <end position="20"/>
    </location>
</feature>
<dbReference type="PANTHER" id="PTHR42693:SF53">
    <property type="entry name" value="ENDO-4-O-SULFATASE"/>
    <property type="match status" value="1"/>
</dbReference>
<name>A0ABW4ZE84_9BACT</name>
<dbReference type="EMBL" id="JBHUJB010000073">
    <property type="protein sequence ID" value="MFD2160194.1"/>
    <property type="molecule type" value="Genomic_DNA"/>
</dbReference>